<comment type="similarity">
    <text evidence="1">Belongs to the peptidase S10 family.</text>
</comment>
<comment type="caution">
    <text evidence="2">The sequence shown here is derived from an EMBL/GenBank/DDBJ whole genome shotgun (WGS) entry which is preliminary data.</text>
</comment>
<evidence type="ECO:0000256" key="1">
    <source>
        <dbReference type="ARBA" id="ARBA00009431"/>
    </source>
</evidence>
<dbReference type="AlphaFoldDB" id="A0AA88JEG6"/>
<accession>A0AA88JEG6</accession>
<dbReference type="Proteomes" id="UP001187192">
    <property type="component" value="Unassembled WGS sequence"/>
</dbReference>
<dbReference type="Pfam" id="PF00450">
    <property type="entry name" value="Peptidase_S10"/>
    <property type="match status" value="1"/>
</dbReference>
<dbReference type="GO" id="GO:0006508">
    <property type="term" value="P:proteolysis"/>
    <property type="evidence" value="ECO:0007669"/>
    <property type="project" value="InterPro"/>
</dbReference>
<sequence length="139" mass="15888">SLEKNCGGEYYENIDPSNIECLEEFQAFQKSVLGIWSKFILDSDCNSASSKSQEDSISGRRLLNQNFEVIRSSESLLSQFGCPDYPELLSNYWANDPDVRQALHVRKGSVGEWKRCNYGFPYERNVRSSVEYHANLSAK</sequence>
<evidence type="ECO:0000313" key="2">
    <source>
        <dbReference type="EMBL" id="GMN73923.1"/>
    </source>
</evidence>
<dbReference type="InterPro" id="IPR001563">
    <property type="entry name" value="Peptidase_S10"/>
</dbReference>
<keyword evidence="3" id="KW-1185">Reference proteome</keyword>
<dbReference type="SUPFAM" id="SSF53474">
    <property type="entry name" value="alpha/beta-Hydrolases"/>
    <property type="match status" value="1"/>
</dbReference>
<name>A0AA88JEG6_FICCA</name>
<evidence type="ECO:0000313" key="3">
    <source>
        <dbReference type="Proteomes" id="UP001187192"/>
    </source>
</evidence>
<dbReference type="GO" id="GO:0004185">
    <property type="term" value="F:serine-type carboxypeptidase activity"/>
    <property type="evidence" value="ECO:0007669"/>
    <property type="project" value="InterPro"/>
</dbReference>
<dbReference type="Gene3D" id="3.40.50.1820">
    <property type="entry name" value="alpha/beta hydrolase"/>
    <property type="match status" value="1"/>
</dbReference>
<feature type="non-terminal residue" evidence="2">
    <location>
        <position position="139"/>
    </location>
</feature>
<gene>
    <name evidence="2" type="ORF">TIFTF001_055385</name>
</gene>
<protein>
    <submittedName>
        <fullName evidence="2">Uncharacterized protein</fullName>
    </submittedName>
</protein>
<organism evidence="2 3">
    <name type="scientific">Ficus carica</name>
    <name type="common">Common fig</name>
    <dbReference type="NCBI Taxonomy" id="3494"/>
    <lineage>
        <taxon>Eukaryota</taxon>
        <taxon>Viridiplantae</taxon>
        <taxon>Streptophyta</taxon>
        <taxon>Embryophyta</taxon>
        <taxon>Tracheophyta</taxon>
        <taxon>Spermatophyta</taxon>
        <taxon>Magnoliopsida</taxon>
        <taxon>eudicotyledons</taxon>
        <taxon>Gunneridae</taxon>
        <taxon>Pentapetalae</taxon>
        <taxon>rosids</taxon>
        <taxon>fabids</taxon>
        <taxon>Rosales</taxon>
        <taxon>Moraceae</taxon>
        <taxon>Ficeae</taxon>
        <taxon>Ficus</taxon>
    </lineage>
</organism>
<dbReference type="InterPro" id="IPR029058">
    <property type="entry name" value="AB_hydrolase_fold"/>
</dbReference>
<dbReference type="EMBL" id="BTGU01017217">
    <property type="protein sequence ID" value="GMN73923.1"/>
    <property type="molecule type" value="Genomic_DNA"/>
</dbReference>
<proteinExistence type="inferred from homology"/>
<reference evidence="2" key="1">
    <citation type="submission" date="2023-07" db="EMBL/GenBank/DDBJ databases">
        <title>draft genome sequence of fig (Ficus carica).</title>
        <authorList>
            <person name="Takahashi T."/>
            <person name="Nishimura K."/>
        </authorList>
    </citation>
    <scope>NUCLEOTIDE SEQUENCE</scope>
</reference>
<feature type="non-terminal residue" evidence="2">
    <location>
        <position position="1"/>
    </location>
</feature>